<evidence type="ECO:0000256" key="2">
    <source>
        <dbReference type="SAM" id="SignalP"/>
    </source>
</evidence>
<dbReference type="GO" id="GO:0005615">
    <property type="term" value="C:extracellular space"/>
    <property type="evidence" value="ECO:0007669"/>
    <property type="project" value="TreeGrafter"/>
</dbReference>
<dbReference type="Pfam" id="PF00147">
    <property type="entry name" value="Fibrinogen_C"/>
    <property type="match status" value="1"/>
</dbReference>
<reference evidence="5" key="1">
    <citation type="submission" date="2025-08" db="UniProtKB">
        <authorList>
            <consortium name="RefSeq"/>
        </authorList>
    </citation>
    <scope>IDENTIFICATION</scope>
</reference>
<dbReference type="InterPro" id="IPR036056">
    <property type="entry name" value="Fibrinogen-like_C"/>
</dbReference>
<evidence type="ECO:0000256" key="1">
    <source>
        <dbReference type="SAM" id="MobiDB-lite"/>
    </source>
</evidence>
<dbReference type="Gene3D" id="3.90.215.10">
    <property type="entry name" value="Gamma Fibrinogen, chain A, domain 1"/>
    <property type="match status" value="1"/>
</dbReference>
<dbReference type="AlphaFoldDB" id="A0AAJ7L5E4"/>
<feature type="region of interest" description="Disordered" evidence="1">
    <location>
        <begin position="146"/>
        <end position="168"/>
    </location>
</feature>
<dbReference type="InterPro" id="IPR014716">
    <property type="entry name" value="Fibrinogen_a/b/g_C_1"/>
</dbReference>
<dbReference type="GeneID" id="100902586"/>
<evidence type="ECO:0000259" key="3">
    <source>
        <dbReference type="PROSITE" id="PS51406"/>
    </source>
</evidence>
<evidence type="ECO:0000313" key="4">
    <source>
        <dbReference type="Proteomes" id="UP000694867"/>
    </source>
</evidence>
<gene>
    <name evidence="5" type="primary">LOC100902586</name>
</gene>
<name>A0AAJ7L5E4_9ACAR</name>
<dbReference type="PROSITE" id="PS51406">
    <property type="entry name" value="FIBRINOGEN_C_2"/>
    <property type="match status" value="1"/>
</dbReference>
<feature type="chain" id="PRO_5042540426" evidence="2">
    <location>
        <begin position="19"/>
        <end position="520"/>
    </location>
</feature>
<feature type="domain" description="Fibrinogen C-terminal" evidence="3">
    <location>
        <begin position="302"/>
        <end position="520"/>
    </location>
</feature>
<keyword evidence="4" id="KW-1185">Reference proteome</keyword>
<accession>A0AAJ7L5E4</accession>
<dbReference type="CDD" id="cd00087">
    <property type="entry name" value="FReD"/>
    <property type="match status" value="1"/>
</dbReference>
<feature type="signal peptide" evidence="2">
    <location>
        <begin position="1"/>
        <end position="18"/>
    </location>
</feature>
<dbReference type="PANTHER" id="PTHR19143:SF327">
    <property type="entry name" value="FI21813P1-RELATED"/>
    <property type="match status" value="1"/>
</dbReference>
<dbReference type="RefSeq" id="XP_018494569.2">
    <property type="nucleotide sequence ID" value="XM_018639053.2"/>
</dbReference>
<dbReference type="InterPro" id="IPR002181">
    <property type="entry name" value="Fibrinogen_a/b/g_C_dom"/>
</dbReference>
<dbReference type="Proteomes" id="UP000694867">
    <property type="component" value="Unplaced"/>
</dbReference>
<dbReference type="InterPro" id="IPR050373">
    <property type="entry name" value="Fibrinogen_C-term_domain"/>
</dbReference>
<proteinExistence type="predicted"/>
<sequence>MYRVCSLVLLLGAAASTAAPECARTDSVLEARDEIIEVVQSTAQSMVQMMIVMERIEEKVEKLSNDLKAHAPPSHQTHVAPKNDVMDNRLRSLESSVSSLHRRLDEKLDVVVSVENKREEQEKIFTDILKKILNTVNTVYERIHSDAKGKSSSGPAPGVHRPASDQQQTLLIQDSLDSLSREFREKLDVLQSKLVNSIEEVNLYTRMGHEKVNYISENMVHNEDVQRIGENNPKIVDTDKVLEVVKEEINRCTRAIVNAPVLTKAAPNPADNSRSLASQNVTATVSELAFYVGPKRDDCKMTAAIKVPHNCDQLGQAGANCDGPYMVYDSNGKKPMKVVCDMSGGGWTLLLRRGKGKPLSFDRTWSSYKHGFGNIAEEFYIGNEYMHILTEKPKLLRIELEAFSGEKLTLDYANFSVGPENDSYRMRVGNYLGNNMRVGNAFRRHNDKQFLTKDRVVGSPNSHQCPHDHKAGHWWHSCYSVLLTGEYATPETANSKNGIRWPTWKTEPLKSVILKIKEMS</sequence>
<protein>
    <submittedName>
        <fullName evidence="5">Fibroleukin</fullName>
    </submittedName>
</protein>
<organism evidence="4 5">
    <name type="scientific">Galendromus occidentalis</name>
    <name type="common">western predatory mite</name>
    <dbReference type="NCBI Taxonomy" id="34638"/>
    <lineage>
        <taxon>Eukaryota</taxon>
        <taxon>Metazoa</taxon>
        <taxon>Ecdysozoa</taxon>
        <taxon>Arthropoda</taxon>
        <taxon>Chelicerata</taxon>
        <taxon>Arachnida</taxon>
        <taxon>Acari</taxon>
        <taxon>Parasitiformes</taxon>
        <taxon>Mesostigmata</taxon>
        <taxon>Gamasina</taxon>
        <taxon>Phytoseioidea</taxon>
        <taxon>Phytoseiidae</taxon>
        <taxon>Typhlodrominae</taxon>
        <taxon>Galendromus</taxon>
    </lineage>
</organism>
<dbReference type="SUPFAM" id="SSF56496">
    <property type="entry name" value="Fibrinogen C-terminal domain-like"/>
    <property type="match status" value="1"/>
</dbReference>
<keyword evidence="2" id="KW-0732">Signal</keyword>
<evidence type="ECO:0000313" key="5">
    <source>
        <dbReference type="RefSeq" id="XP_018494569.2"/>
    </source>
</evidence>
<dbReference type="PANTHER" id="PTHR19143">
    <property type="entry name" value="FIBRINOGEN/TENASCIN/ANGIOPOEITIN"/>
    <property type="match status" value="1"/>
</dbReference>
<dbReference type="SMART" id="SM00186">
    <property type="entry name" value="FBG"/>
    <property type="match status" value="1"/>
</dbReference>
<dbReference type="KEGG" id="goe:100902586"/>